<name>A0A1F7TKV3_9BACT</name>
<comment type="caution">
    <text evidence="4">The sequence shown here is derived from an EMBL/GenBank/DDBJ whole genome shotgun (WGS) entry which is preliminary data.</text>
</comment>
<dbReference type="GO" id="GO:0003841">
    <property type="term" value="F:1-acylglycerol-3-phosphate O-acyltransferase activity"/>
    <property type="evidence" value="ECO:0007669"/>
    <property type="project" value="TreeGrafter"/>
</dbReference>
<evidence type="ECO:0000256" key="1">
    <source>
        <dbReference type="ARBA" id="ARBA00022679"/>
    </source>
</evidence>
<dbReference type="CDD" id="cd07989">
    <property type="entry name" value="LPLAT_AGPAT-like"/>
    <property type="match status" value="1"/>
</dbReference>
<dbReference type="Pfam" id="PF01553">
    <property type="entry name" value="Acyltransferase"/>
    <property type="match status" value="1"/>
</dbReference>
<organism evidence="4 5">
    <name type="scientific">Candidatus Uhrbacteria bacterium RIFCSPHIGHO2_01_FULL_63_20</name>
    <dbReference type="NCBI Taxonomy" id="1802385"/>
    <lineage>
        <taxon>Bacteria</taxon>
        <taxon>Candidatus Uhriibacteriota</taxon>
    </lineage>
</organism>
<feature type="domain" description="Phospholipid/glycerol acyltransferase" evidence="3">
    <location>
        <begin position="83"/>
        <end position="205"/>
    </location>
</feature>
<evidence type="ECO:0000259" key="3">
    <source>
        <dbReference type="SMART" id="SM00563"/>
    </source>
</evidence>
<dbReference type="AlphaFoldDB" id="A0A1F7TKV3"/>
<gene>
    <name evidence="4" type="ORF">A2856_02850</name>
</gene>
<sequence>MEAHVRFYAALAVGSVVWALSVLHGRIILLGTDPGPFRRARLSRWRASWATALLRVLRSFMRLKVAYRLPSSHALGLVRDGRCLIISNHQHSLIEPFVLPGLLEAMGLGNVRWVAKEEMRRAWGWGPMFDASGFAWVRRGGHASDIRAVEAAAAAAAGEGASFALFPEGTRAPLGQLVRPKAGGFLAAVRNMPEAPIVSVTFGWDVPPQGGNTMLDGAPLLGRTVIVTVGIGDPVREESAKSWLKAEWERKRDILSTGAS</sequence>
<dbReference type="STRING" id="1802385.A2856_02850"/>
<dbReference type="Proteomes" id="UP000177885">
    <property type="component" value="Unassembled WGS sequence"/>
</dbReference>
<dbReference type="PANTHER" id="PTHR10434:SF11">
    <property type="entry name" value="1-ACYL-SN-GLYCEROL-3-PHOSPHATE ACYLTRANSFERASE"/>
    <property type="match status" value="1"/>
</dbReference>
<reference evidence="4 5" key="1">
    <citation type="journal article" date="2016" name="Nat. Commun.">
        <title>Thousands of microbial genomes shed light on interconnected biogeochemical processes in an aquifer system.</title>
        <authorList>
            <person name="Anantharaman K."/>
            <person name="Brown C.T."/>
            <person name="Hug L.A."/>
            <person name="Sharon I."/>
            <person name="Castelle C.J."/>
            <person name="Probst A.J."/>
            <person name="Thomas B.C."/>
            <person name="Singh A."/>
            <person name="Wilkins M.J."/>
            <person name="Karaoz U."/>
            <person name="Brodie E.L."/>
            <person name="Williams K.H."/>
            <person name="Hubbard S.S."/>
            <person name="Banfield J.F."/>
        </authorList>
    </citation>
    <scope>NUCLEOTIDE SEQUENCE [LARGE SCALE GENOMIC DNA]</scope>
</reference>
<protein>
    <recommendedName>
        <fullName evidence="3">Phospholipid/glycerol acyltransferase domain-containing protein</fullName>
    </recommendedName>
</protein>
<proteinExistence type="predicted"/>
<evidence type="ECO:0000256" key="2">
    <source>
        <dbReference type="ARBA" id="ARBA00023315"/>
    </source>
</evidence>
<keyword evidence="1" id="KW-0808">Transferase</keyword>
<dbReference type="EMBL" id="MGDT01000007">
    <property type="protein sequence ID" value="OGL66595.1"/>
    <property type="molecule type" value="Genomic_DNA"/>
</dbReference>
<dbReference type="InterPro" id="IPR002123">
    <property type="entry name" value="Plipid/glycerol_acylTrfase"/>
</dbReference>
<dbReference type="GO" id="GO:0006654">
    <property type="term" value="P:phosphatidic acid biosynthetic process"/>
    <property type="evidence" value="ECO:0007669"/>
    <property type="project" value="TreeGrafter"/>
</dbReference>
<dbReference type="SUPFAM" id="SSF69593">
    <property type="entry name" value="Glycerol-3-phosphate (1)-acyltransferase"/>
    <property type="match status" value="1"/>
</dbReference>
<dbReference type="SMART" id="SM00563">
    <property type="entry name" value="PlsC"/>
    <property type="match status" value="1"/>
</dbReference>
<keyword evidence="2" id="KW-0012">Acyltransferase</keyword>
<evidence type="ECO:0000313" key="4">
    <source>
        <dbReference type="EMBL" id="OGL66595.1"/>
    </source>
</evidence>
<evidence type="ECO:0000313" key="5">
    <source>
        <dbReference type="Proteomes" id="UP000177885"/>
    </source>
</evidence>
<accession>A0A1F7TKV3</accession>
<dbReference type="PANTHER" id="PTHR10434">
    <property type="entry name" value="1-ACYL-SN-GLYCEROL-3-PHOSPHATE ACYLTRANSFERASE"/>
    <property type="match status" value="1"/>
</dbReference>